<dbReference type="PANTHER" id="PTHR10963">
    <property type="entry name" value="GLYCOSYL HYDROLASE-RELATED"/>
    <property type="match status" value="1"/>
</dbReference>
<dbReference type="SUPFAM" id="SSF49899">
    <property type="entry name" value="Concanavalin A-like lectins/glucanases"/>
    <property type="match status" value="1"/>
</dbReference>
<organism evidence="6 7">
    <name type="scientific">Exidia glandulosa HHB12029</name>
    <dbReference type="NCBI Taxonomy" id="1314781"/>
    <lineage>
        <taxon>Eukaryota</taxon>
        <taxon>Fungi</taxon>
        <taxon>Dikarya</taxon>
        <taxon>Basidiomycota</taxon>
        <taxon>Agaricomycotina</taxon>
        <taxon>Agaricomycetes</taxon>
        <taxon>Auriculariales</taxon>
        <taxon>Exidiaceae</taxon>
        <taxon>Exidia</taxon>
    </lineage>
</organism>
<feature type="signal peptide" evidence="4">
    <location>
        <begin position="1"/>
        <end position="21"/>
    </location>
</feature>
<dbReference type="Gene3D" id="2.60.120.200">
    <property type="match status" value="1"/>
</dbReference>
<sequence length="369" mass="39349">MKRSTASTLLALAPLLAVVRAQQTCNSTSLCGADAPCCSEFGFCSADFCGAGCNPLFSNTVDSCNPIPICEDKTYTFPTLDVIANATTFNGNVSLADWTLDKGDLSLTNENEVAFILTETNGGTRISSTRYVHYGTITATMKTGKWDGVVTAFITMSDVHDEIDWEWPGKASTLEGQSNYFWLGVVNRDSRGSAAHGDKHNITSDASSNYHDYTIDWQEDELRFLIDGQEVRSIKKSDTKDSKTSVFEYPTTPARVQFSLWPAGINGSAQGTIDWSGGNINFQDPDYIAAGHFYALLKSVKVECAKTGAAATKVGDVSYVYGANASGVPTVFSSNESAVSAATAVVVSGMRAIGPLVAAFAIAVSALML</sequence>
<evidence type="ECO:0000256" key="3">
    <source>
        <dbReference type="ARBA" id="ARBA00023295"/>
    </source>
</evidence>
<dbReference type="GO" id="GO:0004553">
    <property type="term" value="F:hydrolase activity, hydrolyzing O-glycosyl compounds"/>
    <property type="evidence" value="ECO:0007669"/>
    <property type="project" value="InterPro"/>
</dbReference>
<keyword evidence="1 4" id="KW-0732">Signal</keyword>
<dbReference type="AlphaFoldDB" id="A0A165HUE3"/>
<keyword evidence="3" id="KW-0326">Glycosidase</keyword>
<dbReference type="PANTHER" id="PTHR10963:SF22">
    <property type="entry name" value="GLYCOSIDASE CRH2-RELATED"/>
    <property type="match status" value="1"/>
</dbReference>
<name>A0A165HUE3_EXIGL</name>
<dbReference type="InParanoid" id="A0A165HUE3"/>
<dbReference type="OrthoDB" id="4781at2759"/>
<evidence type="ECO:0000256" key="1">
    <source>
        <dbReference type="ARBA" id="ARBA00022729"/>
    </source>
</evidence>
<dbReference type="GO" id="GO:0031505">
    <property type="term" value="P:fungal-type cell wall organization"/>
    <property type="evidence" value="ECO:0007669"/>
    <property type="project" value="TreeGrafter"/>
</dbReference>
<keyword evidence="7" id="KW-1185">Reference proteome</keyword>
<dbReference type="InterPro" id="IPR013320">
    <property type="entry name" value="ConA-like_dom_sf"/>
</dbReference>
<feature type="domain" description="GH16" evidence="5">
    <location>
        <begin position="60"/>
        <end position="284"/>
    </location>
</feature>
<dbReference type="STRING" id="1314781.A0A165HUE3"/>
<dbReference type="InterPro" id="IPR000757">
    <property type="entry name" value="Beta-glucanase-like"/>
</dbReference>
<dbReference type="Pfam" id="PF00722">
    <property type="entry name" value="Glyco_hydro_16"/>
    <property type="match status" value="1"/>
</dbReference>
<reference evidence="6 7" key="1">
    <citation type="journal article" date="2016" name="Mol. Biol. Evol.">
        <title>Comparative Genomics of Early-Diverging Mushroom-Forming Fungi Provides Insights into the Origins of Lignocellulose Decay Capabilities.</title>
        <authorList>
            <person name="Nagy L.G."/>
            <person name="Riley R."/>
            <person name="Tritt A."/>
            <person name="Adam C."/>
            <person name="Daum C."/>
            <person name="Floudas D."/>
            <person name="Sun H."/>
            <person name="Yadav J.S."/>
            <person name="Pangilinan J."/>
            <person name="Larsson K.H."/>
            <person name="Matsuura K."/>
            <person name="Barry K."/>
            <person name="Labutti K."/>
            <person name="Kuo R."/>
            <person name="Ohm R.A."/>
            <person name="Bhattacharya S.S."/>
            <person name="Shirouzu T."/>
            <person name="Yoshinaga Y."/>
            <person name="Martin F.M."/>
            <person name="Grigoriev I.V."/>
            <person name="Hibbett D.S."/>
        </authorList>
    </citation>
    <scope>NUCLEOTIDE SEQUENCE [LARGE SCALE GENOMIC DNA]</scope>
    <source>
        <strain evidence="6 7">HHB12029</strain>
    </source>
</reference>
<evidence type="ECO:0000256" key="4">
    <source>
        <dbReference type="SAM" id="SignalP"/>
    </source>
</evidence>
<evidence type="ECO:0000256" key="2">
    <source>
        <dbReference type="ARBA" id="ARBA00022801"/>
    </source>
</evidence>
<feature type="chain" id="PRO_5007858883" description="GH16 domain-containing protein" evidence="4">
    <location>
        <begin position="22"/>
        <end position="369"/>
    </location>
</feature>
<dbReference type="PROSITE" id="PS51762">
    <property type="entry name" value="GH16_2"/>
    <property type="match status" value="1"/>
</dbReference>
<proteinExistence type="predicted"/>
<evidence type="ECO:0000313" key="6">
    <source>
        <dbReference type="EMBL" id="KZV92477.1"/>
    </source>
</evidence>
<protein>
    <recommendedName>
        <fullName evidence="5">GH16 domain-containing protein</fullName>
    </recommendedName>
</protein>
<evidence type="ECO:0000259" key="5">
    <source>
        <dbReference type="PROSITE" id="PS51762"/>
    </source>
</evidence>
<dbReference type="GO" id="GO:0005975">
    <property type="term" value="P:carbohydrate metabolic process"/>
    <property type="evidence" value="ECO:0007669"/>
    <property type="project" value="InterPro"/>
</dbReference>
<dbReference type="GO" id="GO:0016757">
    <property type="term" value="F:glycosyltransferase activity"/>
    <property type="evidence" value="ECO:0007669"/>
    <property type="project" value="TreeGrafter"/>
</dbReference>
<accession>A0A165HUE3</accession>
<dbReference type="Proteomes" id="UP000077266">
    <property type="component" value="Unassembled WGS sequence"/>
</dbReference>
<gene>
    <name evidence="6" type="ORF">EXIGLDRAFT_614348</name>
</gene>
<dbReference type="GO" id="GO:0009277">
    <property type="term" value="C:fungal-type cell wall"/>
    <property type="evidence" value="ECO:0007669"/>
    <property type="project" value="TreeGrafter"/>
</dbReference>
<keyword evidence="2" id="KW-0378">Hydrolase</keyword>
<dbReference type="InterPro" id="IPR050546">
    <property type="entry name" value="Glycosyl_Hydrlase_16"/>
</dbReference>
<evidence type="ECO:0000313" key="7">
    <source>
        <dbReference type="Proteomes" id="UP000077266"/>
    </source>
</evidence>
<dbReference type="EMBL" id="KV426007">
    <property type="protein sequence ID" value="KZV92477.1"/>
    <property type="molecule type" value="Genomic_DNA"/>
</dbReference>